<feature type="transmembrane region" description="Helical" evidence="5">
    <location>
        <begin position="44"/>
        <end position="61"/>
    </location>
</feature>
<accession>A0A9W8H6C2</accession>
<keyword evidence="7" id="KW-1185">Reference proteome</keyword>
<evidence type="ECO:0000256" key="4">
    <source>
        <dbReference type="ARBA" id="ARBA00023136"/>
    </source>
</evidence>
<evidence type="ECO:0000313" key="7">
    <source>
        <dbReference type="Proteomes" id="UP001140011"/>
    </source>
</evidence>
<comment type="subcellular location">
    <subcellularLocation>
        <location evidence="1">Membrane</location>
        <topology evidence="1">Multi-pass membrane protein</topology>
    </subcellularLocation>
</comment>
<feature type="transmembrane region" description="Helical" evidence="5">
    <location>
        <begin position="116"/>
        <end position="135"/>
    </location>
</feature>
<feature type="transmembrane region" description="Helical" evidence="5">
    <location>
        <begin position="196"/>
        <end position="214"/>
    </location>
</feature>
<gene>
    <name evidence="6" type="ORF">GGI19_000663</name>
</gene>
<dbReference type="EMBL" id="JANBUH010000019">
    <property type="protein sequence ID" value="KAJ2756684.1"/>
    <property type="molecule type" value="Genomic_DNA"/>
</dbReference>
<keyword evidence="3 5" id="KW-1133">Transmembrane helix</keyword>
<dbReference type="OrthoDB" id="3358017at2759"/>
<dbReference type="GO" id="GO:0016020">
    <property type="term" value="C:membrane"/>
    <property type="evidence" value="ECO:0007669"/>
    <property type="project" value="UniProtKB-SubCell"/>
</dbReference>
<dbReference type="Proteomes" id="UP001140011">
    <property type="component" value="Unassembled WGS sequence"/>
</dbReference>
<evidence type="ECO:0000313" key="6">
    <source>
        <dbReference type="EMBL" id="KAJ2756684.1"/>
    </source>
</evidence>
<dbReference type="PANTHER" id="PTHR31465">
    <property type="entry name" value="PROTEIN RTA1-RELATED"/>
    <property type="match status" value="1"/>
</dbReference>
<keyword evidence="2 5" id="KW-0812">Transmembrane</keyword>
<feature type="transmembrane region" description="Helical" evidence="5">
    <location>
        <begin position="147"/>
        <end position="175"/>
    </location>
</feature>
<feature type="transmembrane region" description="Helical" evidence="5">
    <location>
        <begin position="73"/>
        <end position="95"/>
    </location>
</feature>
<evidence type="ECO:0000256" key="2">
    <source>
        <dbReference type="ARBA" id="ARBA00022692"/>
    </source>
</evidence>
<dbReference type="PANTHER" id="PTHR31465:SF1">
    <property type="entry name" value="PROTEIN RTA1-RELATED"/>
    <property type="match status" value="1"/>
</dbReference>
<reference evidence="6" key="1">
    <citation type="submission" date="2022-07" db="EMBL/GenBank/DDBJ databases">
        <title>Phylogenomic reconstructions and comparative analyses of Kickxellomycotina fungi.</title>
        <authorList>
            <person name="Reynolds N.K."/>
            <person name="Stajich J.E."/>
            <person name="Barry K."/>
            <person name="Grigoriev I.V."/>
            <person name="Crous P."/>
            <person name="Smith M.E."/>
        </authorList>
    </citation>
    <scope>NUCLEOTIDE SEQUENCE</scope>
    <source>
        <strain evidence="6">BCRC 34297</strain>
    </source>
</reference>
<dbReference type="Pfam" id="PF04479">
    <property type="entry name" value="RTA1"/>
    <property type="match status" value="1"/>
</dbReference>
<keyword evidence="4 5" id="KW-0472">Membrane</keyword>
<protein>
    <recommendedName>
        <fullName evidence="8">RTA1 like protein</fullName>
    </recommendedName>
</protein>
<proteinExistence type="predicted"/>
<evidence type="ECO:0000256" key="3">
    <source>
        <dbReference type="ARBA" id="ARBA00022989"/>
    </source>
</evidence>
<feature type="transmembrane region" description="Helical" evidence="5">
    <location>
        <begin position="20"/>
        <end position="37"/>
    </location>
</feature>
<sequence>MGETAIDYFTYKPVRGAPEAAAAIFFIVAAILVWRIGRAQAARWMYILVGTALAEGIGYILRIMCINHISLGLYISMILFLLLPPNALALFNYKVVGEIARQSNVRPRHFYLRPKFITWFFFCSDVFSFMMQSIGGSMMAHDNMKVTGKWICVVGLAIQLGFLASFVVVAIIIGRDPQYTVICGPRQVNEAAAKRRVMWTIHATTGLLYVRSIYRLAEMIDGYGGKLYSAEWAFYVFDFAAILLMFILYIVFFVGHNFSRKANRFEQV</sequence>
<feature type="transmembrane region" description="Helical" evidence="5">
    <location>
        <begin position="234"/>
        <end position="254"/>
    </location>
</feature>
<dbReference type="AlphaFoldDB" id="A0A9W8H6C2"/>
<dbReference type="InterPro" id="IPR007568">
    <property type="entry name" value="RTA1"/>
</dbReference>
<evidence type="ECO:0000256" key="5">
    <source>
        <dbReference type="SAM" id="Phobius"/>
    </source>
</evidence>
<name>A0A9W8H6C2_9FUNG</name>
<comment type="caution">
    <text evidence="6">The sequence shown here is derived from an EMBL/GenBank/DDBJ whole genome shotgun (WGS) entry which is preliminary data.</text>
</comment>
<organism evidence="6 7">
    <name type="scientific">Coemansia pectinata</name>
    <dbReference type="NCBI Taxonomy" id="1052879"/>
    <lineage>
        <taxon>Eukaryota</taxon>
        <taxon>Fungi</taxon>
        <taxon>Fungi incertae sedis</taxon>
        <taxon>Zoopagomycota</taxon>
        <taxon>Kickxellomycotina</taxon>
        <taxon>Kickxellomycetes</taxon>
        <taxon>Kickxellales</taxon>
        <taxon>Kickxellaceae</taxon>
        <taxon>Coemansia</taxon>
    </lineage>
</organism>
<evidence type="ECO:0008006" key="8">
    <source>
        <dbReference type="Google" id="ProtNLM"/>
    </source>
</evidence>
<evidence type="ECO:0000256" key="1">
    <source>
        <dbReference type="ARBA" id="ARBA00004141"/>
    </source>
</evidence>